<evidence type="ECO:0000256" key="3">
    <source>
        <dbReference type="ARBA" id="ARBA00073306"/>
    </source>
</evidence>
<dbReference type="GO" id="GO:0005829">
    <property type="term" value="C:cytosol"/>
    <property type="evidence" value="ECO:0007669"/>
    <property type="project" value="TreeGrafter"/>
</dbReference>
<evidence type="ECO:0000256" key="2">
    <source>
        <dbReference type="ARBA" id="ARBA00023002"/>
    </source>
</evidence>
<sequence length="332" mass="35638">MRTSICSWASVTFPCCAPFGKTLDGHLLGTISHQTTPVRMLISGMVVDQEALVEALQNKSIQAAALDVTYPQPLPREHPLLSLPNVIVLPHMGCRTVETARDIVKSMIANALAALAGEMPPDEVRLACDVVVSGGVGVDHLDIPLINSFGVKVCNTPKVVDNATADLAMGLMLASARNILQGDSFSLCHVEGEDIDENHLGNDVSSKTLGIVGMGSIGYKVAKRAVAFDMKIFYHNRSCRPVEDEQMVGAEYCPVLEDLLAVSDYVVLLVNLTKASTHLIGRKQLSAMKSTATLINVSRGMVVDQEALVEALQNKIIKAAALDVTYPEPLPR</sequence>
<dbReference type="FunFam" id="3.40.50.720:FF:000026">
    <property type="entry name" value="Glyoxylate/hydroxypyruvate reductase B"/>
    <property type="match status" value="1"/>
</dbReference>
<evidence type="ECO:0000256" key="1">
    <source>
        <dbReference type="ARBA" id="ARBA00005854"/>
    </source>
</evidence>
<dbReference type="GO" id="GO:0030267">
    <property type="term" value="F:glyoxylate reductase (NADPH) activity"/>
    <property type="evidence" value="ECO:0007669"/>
    <property type="project" value="TreeGrafter"/>
</dbReference>
<feature type="domain" description="D-isomer specific 2-hydroxyacid dehydrogenase NAD-binding" evidence="4">
    <location>
        <begin position="44"/>
        <end position="93"/>
    </location>
</feature>
<dbReference type="SUPFAM" id="SSF52283">
    <property type="entry name" value="Formate/glycerate dehydrogenase catalytic domain-like"/>
    <property type="match status" value="1"/>
</dbReference>
<comment type="similarity">
    <text evidence="1">Belongs to the D-isomer specific 2-hydroxyacid dehydrogenase family.</text>
</comment>
<keyword evidence="6" id="KW-1185">Reference proteome</keyword>
<evidence type="ECO:0000259" key="4">
    <source>
        <dbReference type="Pfam" id="PF02826"/>
    </source>
</evidence>
<protein>
    <recommendedName>
        <fullName evidence="3">Glyoxylate reductase/hydroxypyruvate reductase</fullName>
    </recommendedName>
</protein>
<dbReference type="Proteomes" id="UP001148018">
    <property type="component" value="Unassembled WGS sequence"/>
</dbReference>
<dbReference type="GO" id="GO:0051287">
    <property type="term" value="F:NAD binding"/>
    <property type="evidence" value="ECO:0007669"/>
    <property type="project" value="InterPro"/>
</dbReference>
<accession>A0A9Q0E3V4</accession>
<dbReference type="PANTHER" id="PTHR10996:SF257">
    <property type="entry name" value="GLYOXYLATE REDUCTASE 1"/>
    <property type="match status" value="1"/>
</dbReference>
<dbReference type="EMBL" id="JANIIK010000109">
    <property type="protein sequence ID" value="KAJ3597572.1"/>
    <property type="molecule type" value="Genomic_DNA"/>
</dbReference>
<evidence type="ECO:0000313" key="5">
    <source>
        <dbReference type="EMBL" id="KAJ3597572.1"/>
    </source>
</evidence>
<feature type="domain" description="D-isomer specific 2-hydroxyacid dehydrogenase NAD-binding" evidence="4">
    <location>
        <begin position="169"/>
        <end position="331"/>
    </location>
</feature>
<dbReference type="GO" id="GO:0016618">
    <property type="term" value="F:hydroxypyruvate reductase [NAD(P)H] activity"/>
    <property type="evidence" value="ECO:0007669"/>
    <property type="project" value="TreeGrafter"/>
</dbReference>
<organism evidence="5 6">
    <name type="scientific">Muraenolepis orangiensis</name>
    <name type="common">Patagonian moray cod</name>
    <dbReference type="NCBI Taxonomy" id="630683"/>
    <lineage>
        <taxon>Eukaryota</taxon>
        <taxon>Metazoa</taxon>
        <taxon>Chordata</taxon>
        <taxon>Craniata</taxon>
        <taxon>Vertebrata</taxon>
        <taxon>Euteleostomi</taxon>
        <taxon>Actinopterygii</taxon>
        <taxon>Neopterygii</taxon>
        <taxon>Teleostei</taxon>
        <taxon>Neoteleostei</taxon>
        <taxon>Acanthomorphata</taxon>
        <taxon>Zeiogadaria</taxon>
        <taxon>Gadariae</taxon>
        <taxon>Gadiformes</taxon>
        <taxon>Muraenolepidoidei</taxon>
        <taxon>Muraenolepididae</taxon>
        <taxon>Muraenolepis</taxon>
    </lineage>
</organism>
<proteinExistence type="inferred from homology"/>
<reference evidence="5" key="1">
    <citation type="submission" date="2022-07" db="EMBL/GenBank/DDBJ databases">
        <title>Chromosome-level genome of Muraenolepis orangiensis.</title>
        <authorList>
            <person name="Kim J."/>
        </authorList>
    </citation>
    <scope>NUCLEOTIDE SEQUENCE</scope>
    <source>
        <strain evidence="5">KU_S4_2022</strain>
        <tissue evidence="5">Muscle</tissue>
    </source>
</reference>
<dbReference type="InterPro" id="IPR036291">
    <property type="entry name" value="NAD(P)-bd_dom_sf"/>
</dbReference>
<dbReference type="InterPro" id="IPR029752">
    <property type="entry name" value="D-isomer_DH_CS1"/>
</dbReference>
<evidence type="ECO:0000313" key="6">
    <source>
        <dbReference type="Proteomes" id="UP001148018"/>
    </source>
</evidence>
<dbReference type="OrthoDB" id="298012at2759"/>
<dbReference type="PANTHER" id="PTHR10996">
    <property type="entry name" value="2-HYDROXYACID DEHYDROGENASE-RELATED"/>
    <property type="match status" value="1"/>
</dbReference>
<dbReference type="Gene3D" id="3.40.50.720">
    <property type="entry name" value="NAD(P)-binding Rossmann-like Domain"/>
    <property type="match status" value="4"/>
</dbReference>
<dbReference type="Pfam" id="PF02826">
    <property type="entry name" value="2-Hacid_dh_C"/>
    <property type="match status" value="2"/>
</dbReference>
<name>A0A9Q0E3V4_9TELE</name>
<dbReference type="PROSITE" id="PS00065">
    <property type="entry name" value="D_2_HYDROXYACID_DH_1"/>
    <property type="match status" value="1"/>
</dbReference>
<comment type="caution">
    <text evidence="5">The sequence shown here is derived from an EMBL/GenBank/DDBJ whole genome shotgun (WGS) entry which is preliminary data.</text>
</comment>
<gene>
    <name evidence="5" type="ORF">NHX12_001095</name>
</gene>
<dbReference type="InterPro" id="IPR006140">
    <property type="entry name" value="D-isomer_DH_NAD-bd"/>
</dbReference>
<keyword evidence="2" id="KW-0560">Oxidoreductase</keyword>
<dbReference type="InterPro" id="IPR050223">
    <property type="entry name" value="D-isomer_2-hydroxyacid_DH"/>
</dbReference>
<dbReference type="SUPFAM" id="SSF51735">
    <property type="entry name" value="NAD(P)-binding Rossmann-fold domains"/>
    <property type="match status" value="2"/>
</dbReference>
<dbReference type="AlphaFoldDB" id="A0A9Q0E3V4"/>